<dbReference type="PANTHER" id="PTHR43135:SF3">
    <property type="entry name" value="ALPHA-D-RIBOSE 1-METHYLPHOSPHONATE 5-TRIPHOSPHATE DIPHOSPHATASE"/>
    <property type="match status" value="1"/>
</dbReference>
<reference evidence="2 3" key="1">
    <citation type="submission" date="2020-03" db="EMBL/GenBank/DDBJ databases">
        <title>Genomic Encyclopedia of Type Strains, Phase IV (KMG-V): Genome sequencing to study the core and pangenomes of soil and plant-associated prokaryotes.</title>
        <authorList>
            <person name="Whitman W."/>
        </authorList>
    </citation>
    <scope>NUCLEOTIDE SEQUENCE [LARGE SCALE GENOMIC DNA]</scope>
    <source>
        <strain evidence="2 3">1B</strain>
    </source>
</reference>
<proteinExistence type="predicted"/>
<dbReference type="SUPFAM" id="SSF51338">
    <property type="entry name" value="Composite domain of metallo-dependent hydrolases"/>
    <property type="match status" value="1"/>
</dbReference>
<dbReference type="EMBL" id="JAAVTK010000003">
    <property type="protein sequence ID" value="NKI89042.1"/>
    <property type="molecule type" value="Genomic_DNA"/>
</dbReference>
<organism evidence="2 3">
    <name type="scientific">Hymenobacter artigasi</name>
    <dbReference type="NCBI Taxonomy" id="2719616"/>
    <lineage>
        <taxon>Bacteria</taxon>
        <taxon>Pseudomonadati</taxon>
        <taxon>Bacteroidota</taxon>
        <taxon>Cytophagia</taxon>
        <taxon>Cytophagales</taxon>
        <taxon>Hymenobacteraceae</taxon>
        <taxon>Hymenobacter</taxon>
    </lineage>
</organism>
<gene>
    <name evidence="2" type="ORF">HBN54_001635</name>
</gene>
<evidence type="ECO:0000313" key="2">
    <source>
        <dbReference type="EMBL" id="NKI89042.1"/>
    </source>
</evidence>
<dbReference type="Gene3D" id="3.40.50.10910">
    <property type="entry name" value="Amidohydrolase"/>
    <property type="match status" value="1"/>
</dbReference>
<dbReference type="InterPro" id="IPR006680">
    <property type="entry name" value="Amidohydro-rel"/>
</dbReference>
<dbReference type="Proteomes" id="UP000717634">
    <property type="component" value="Unassembled WGS sequence"/>
</dbReference>
<dbReference type="Pfam" id="PF01979">
    <property type="entry name" value="Amidohydro_1"/>
    <property type="match status" value="1"/>
</dbReference>
<accession>A0ABX1HIS9</accession>
<dbReference type="InterPro" id="IPR032466">
    <property type="entry name" value="Metal_Hydrolase"/>
</dbReference>
<dbReference type="Gene3D" id="1.20.58.520">
    <property type="entry name" value="Amidohydrolase"/>
    <property type="match status" value="1"/>
</dbReference>
<dbReference type="RefSeq" id="WP_168672668.1">
    <property type="nucleotide sequence ID" value="NZ_JAAVTK010000003.1"/>
</dbReference>
<name>A0ABX1HIS9_9BACT</name>
<dbReference type="Gene3D" id="3.30.110.90">
    <property type="entry name" value="Amidohydrolase"/>
    <property type="match status" value="1"/>
</dbReference>
<protein>
    <submittedName>
        <fullName evidence="2">Imidazolonepropionase-like amidohydrolase</fullName>
    </submittedName>
</protein>
<sequence length="479" mass="51913">MKLSRVIFGLLAAVLLTTCARRPTKLEIYDVVINHVSIVDVRTGQLTPNQVVAIAKGKIVSVELADKDSYAAKQYVNGNGRYLIPGLWDMHVHFRGGDSLAAANKKSLTLFLAHGITTVRDAGGDLTPSIFQWRRDMDAGRLAGPRIFTSGPKIDGPGAYWPGSLEVETKGQIRKALDSLQRLKVDYVKIYDSKISGAAYLETIRLAQRRGLKTTGHMPYSVKLSDAVQRGLDATEHLYYVFKACSGKEDSLTTLVRNSLGTSKPLGLFAMLPAVYDTYSPAAAARIFALMAKRHTAAVPTLYIGKTLTELPENDHARDSLLAYIDPKIQATYQRRLASARTQPLASQNFSRKLETKFLSMIPTMQAAGVTLLAGSDSGPFNSFIYPGASLQEEVILLVKAGLTPLQALQAATLNGARFMGVAGQTVAIAPGKDADLVLLTANPLEDISNIKKIDAVISRGKAYPAATLANMMRAIRNH</sequence>
<dbReference type="SUPFAM" id="SSF51556">
    <property type="entry name" value="Metallo-dependent hydrolases"/>
    <property type="match status" value="1"/>
</dbReference>
<dbReference type="InterPro" id="IPR051781">
    <property type="entry name" value="Metallo-dep_Hydrolase"/>
</dbReference>
<comment type="caution">
    <text evidence="2">The sequence shown here is derived from an EMBL/GenBank/DDBJ whole genome shotgun (WGS) entry which is preliminary data.</text>
</comment>
<keyword evidence="3" id="KW-1185">Reference proteome</keyword>
<dbReference type="Gene3D" id="2.30.40.10">
    <property type="entry name" value="Urease, subunit C, domain 1"/>
    <property type="match status" value="1"/>
</dbReference>
<feature type="domain" description="Amidohydrolase-related" evidence="1">
    <location>
        <begin position="82"/>
        <end position="462"/>
    </location>
</feature>
<evidence type="ECO:0000313" key="3">
    <source>
        <dbReference type="Proteomes" id="UP000717634"/>
    </source>
</evidence>
<evidence type="ECO:0000259" key="1">
    <source>
        <dbReference type="Pfam" id="PF01979"/>
    </source>
</evidence>
<dbReference type="InterPro" id="IPR011059">
    <property type="entry name" value="Metal-dep_hydrolase_composite"/>
</dbReference>
<dbReference type="PANTHER" id="PTHR43135">
    <property type="entry name" value="ALPHA-D-RIBOSE 1-METHYLPHOSPHONATE 5-TRIPHOSPHATE DIPHOSPHATASE"/>
    <property type="match status" value="1"/>
</dbReference>